<keyword evidence="2" id="KW-1133">Transmembrane helix</keyword>
<evidence type="ECO:0000256" key="2">
    <source>
        <dbReference type="SAM" id="Phobius"/>
    </source>
</evidence>
<proteinExistence type="predicted"/>
<feature type="region of interest" description="Disordered" evidence="1">
    <location>
        <begin position="304"/>
        <end position="323"/>
    </location>
</feature>
<sequence>MGVLHGRDLLSPKWITAIISDASHRVHFVPIKHTIGDYFITDIDGDVYAFKIDGRRILQYRESMVKTFRILQYDITHHLPLSSDGKELEIILELNKLPKVDGMLANIFKILGSKERDDFVSHKLSELIDKIQGYEKVQAQTELNERYSKEAMNMINYLDHLDVREIVTPLKKVSEFIQEDLIATDPKFMGTVVSSYQRTDMEHKKVTNTPIASKQAWIKFVAIFMAIGMVGAIGYIVYDGGHLDSMLGGMSVPSLGQIDDQTVMSKYPDAESLRIAVDSGEVDYDKLSSVAQSIVDEHREANPIIIMPDPEPPVEPVQPEEEIEPVLIEVEPIEQP</sequence>
<dbReference type="EMBL" id="BK067782">
    <property type="protein sequence ID" value="DBA51650.1"/>
    <property type="molecule type" value="Genomic_DNA"/>
</dbReference>
<keyword evidence="2" id="KW-0812">Transmembrane</keyword>
<evidence type="ECO:0000256" key="1">
    <source>
        <dbReference type="SAM" id="MobiDB-lite"/>
    </source>
</evidence>
<reference evidence="3" key="1">
    <citation type="journal article" date="2024" name="Environ. Microbiol. Rep.">
        <title>Hiding in plain sight: The discovery of complete genomes of 11 hypothetical spindle-shaped viruses that putatively infect mesophilic ammonia-oxidizing archaea.</title>
        <authorList>
            <person name="Ni Y."/>
            <person name="Xu T."/>
            <person name="Yan S."/>
            <person name="Chen L."/>
            <person name="Wang Y."/>
        </authorList>
    </citation>
    <scope>NUCLEOTIDE SEQUENCE</scope>
    <source>
        <strain evidence="3">NMP1</strain>
    </source>
</reference>
<feature type="transmembrane region" description="Helical" evidence="2">
    <location>
        <begin position="216"/>
        <end position="238"/>
    </location>
</feature>
<keyword evidence="2" id="KW-0472">Membrane</keyword>
<protein>
    <submittedName>
        <fullName evidence="3">ORF3</fullName>
    </submittedName>
</protein>
<reference evidence="3" key="2">
    <citation type="submission" date="2024-03" db="EMBL/GenBank/DDBJ databases">
        <authorList>
            <person name="Ni Y."/>
            <person name="Xu T."/>
            <person name="Yan S."/>
            <person name="Chen L."/>
            <person name="Wang Y."/>
        </authorList>
    </citation>
    <scope>NUCLEOTIDE SEQUENCE</scope>
    <source>
        <strain evidence="3">NMP1</strain>
    </source>
</reference>
<evidence type="ECO:0000313" key="3">
    <source>
        <dbReference type="EMBL" id="DBA51650.1"/>
    </source>
</evidence>
<organism evidence="3">
    <name type="scientific">Nitrosopumilaceae spindle-shaped virus</name>
    <dbReference type="NCBI Taxonomy" id="3065433"/>
    <lineage>
        <taxon>Viruses</taxon>
    </lineage>
</organism>
<accession>A0AAT9J725</accession>
<name>A0AAT9J725_9VIRU</name>